<feature type="region of interest" description="Disordered" evidence="1">
    <location>
        <begin position="1"/>
        <end position="42"/>
    </location>
</feature>
<organism evidence="2 3">
    <name type="scientific">Oculimacula yallundae</name>
    <dbReference type="NCBI Taxonomy" id="86028"/>
    <lineage>
        <taxon>Eukaryota</taxon>
        <taxon>Fungi</taxon>
        <taxon>Dikarya</taxon>
        <taxon>Ascomycota</taxon>
        <taxon>Pezizomycotina</taxon>
        <taxon>Leotiomycetes</taxon>
        <taxon>Helotiales</taxon>
        <taxon>Ploettnerulaceae</taxon>
        <taxon>Oculimacula</taxon>
    </lineage>
</organism>
<feature type="region of interest" description="Disordered" evidence="1">
    <location>
        <begin position="667"/>
        <end position="694"/>
    </location>
</feature>
<feature type="compositionally biased region" description="Basic and acidic residues" evidence="1">
    <location>
        <begin position="1"/>
        <end position="13"/>
    </location>
</feature>
<sequence length="900" mass="99580">MTLHERGLDDDTLYKQNSEAAAGVSLQKGKKRGATQVNKGRAVSIAKVWEYTDEGDVASHNQGADFESSFPKRRKSASVKRTKSAPSQPKHVQYHHTQEAPTPDLMHDTEQPEEEQGSQLTTPPDSGKRQSKKKLPKPRNTSFKPGPFRNPIITKLSVPRDDKERTLTKPVTIHQGWTSTQDSVKNHNSGLSKTTLDKLAAFRYKSSVEAQVNVSSAIGRSLPVEEAADAVEILRGPRPSSSSDYGFVADNDSMFVGANLVDHAPAETELPAEYQLEPSQRDGQESDHHREGVFFSDAVWDPNADGTVMDEVPFSPGRSLTPHTMNISGVHVRNPSGSISTGDASESLIVPLQIHLISHTGPNGTQYSNGSNDPSSMAKRNLAEMMDETVFANQRIEYNAADHIHQSGNFGFDEYEETAGDVFEQHQNIPHFQLDHHLFFHPYNSQDEASNHLQRGQIASANLVYNERLSNRIVDIQVARSDNEEPQMALGDVSNDFELDDFDDEGIDDADLLAISSEGVIPETQPLVPRTHTAQLEVETTDVILAQDCRLASPELLSDDEFPLEDGLEEEDLVSLPTHLQGVIETFQAPPSLEYSFGCGPMSGEVYDKSLQFSPPKSRPSSVLQARATGLPITDGHSPAKLQVDGETGLDPAEEEDWSFIRSIDGANHSENPVASDPAFDQENTSPDKTAKCAIPLGPQKQRKRSIYPKIITAATQSSTLEEIVVDDSHEYEPLQPFARPDFPSIVLDRCPIPGVTAQTFLRVCFRVGEMFREGARCNALKQDAIIELFARVTFSSREPGTTQQHFQFADLWHDRPPFPNGILANYKTSGLAESESRAFVGAEEHMMARCIGRLRRNAKKNATGWFIDIINIRPTDWEEVKWTKRIVSAGLVKSEKGKH</sequence>
<feature type="compositionally biased region" description="Basic residues" evidence="1">
    <location>
        <begin position="71"/>
        <end position="83"/>
    </location>
</feature>
<feature type="region of interest" description="Disordered" evidence="1">
    <location>
        <begin position="630"/>
        <end position="652"/>
    </location>
</feature>
<feature type="region of interest" description="Disordered" evidence="1">
    <location>
        <begin position="56"/>
        <end position="166"/>
    </location>
</feature>
<proteinExistence type="predicted"/>
<keyword evidence="3" id="KW-1185">Reference proteome</keyword>
<protein>
    <submittedName>
        <fullName evidence="2">Uncharacterized protein</fullName>
    </submittedName>
</protein>
<reference evidence="2 3" key="1">
    <citation type="journal article" date="2024" name="Commun. Biol.">
        <title>Comparative genomic analysis of thermophilic fungi reveals convergent evolutionary adaptations and gene losses.</title>
        <authorList>
            <person name="Steindorff A.S."/>
            <person name="Aguilar-Pontes M.V."/>
            <person name="Robinson A.J."/>
            <person name="Andreopoulos B."/>
            <person name="LaButti K."/>
            <person name="Kuo A."/>
            <person name="Mondo S."/>
            <person name="Riley R."/>
            <person name="Otillar R."/>
            <person name="Haridas S."/>
            <person name="Lipzen A."/>
            <person name="Grimwood J."/>
            <person name="Schmutz J."/>
            <person name="Clum A."/>
            <person name="Reid I.D."/>
            <person name="Moisan M.C."/>
            <person name="Butler G."/>
            <person name="Nguyen T.T.M."/>
            <person name="Dewar K."/>
            <person name="Conant G."/>
            <person name="Drula E."/>
            <person name="Henrissat B."/>
            <person name="Hansel C."/>
            <person name="Singer S."/>
            <person name="Hutchinson M.I."/>
            <person name="de Vries R.P."/>
            <person name="Natvig D.O."/>
            <person name="Powell A.J."/>
            <person name="Tsang A."/>
            <person name="Grigoriev I.V."/>
        </authorList>
    </citation>
    <scope>NUCLEOTIDE SEQUENCE [LARGE SCALE GENOMIC DNA]</scope>
    <source>
        <strain evidence="2 3">CBS 494.80</strain>
    </source>
</reference>
<comment type="caution">
    <text evidence="2">The sequence shown here is derived from an EMBL/GenBank/DDBJ whole genome shotgun (WGS) entry which is preliminary data.</text>
</comment>
<accession>A0ABR4CI14</accession>
<name>A0ABR4CI14_9HELO</name>
<dbReference type="EMBL" id="JAZHXI010000007">
    <property type="protein sequence ID" value="KAL2069607.1"/>
    <property type="molecule type" value="Genomic_DNA"/>
</dbReference>
<evidence type="ECO:0000313" key="3">
    <source>
        <dbReference type="Proteomes" id="UP001595075"/>
    </source>
</evidence>
<gene>
    <name evidence="2" type="ORF">VTL71DRAFT_14286</name>
</gene>
<evidence type="ECO:0000256" key="1">
    <source>
        <dbReference type="SAM" id="MobiDB-lite"/>
    </source>
</evidence>
<evidence type="ECO:0000313" key="2">
    <source>
        <dbReference type="EMBL" id="KAL2069607.1"/>
    </source>
</evidence>
<dbReference type="Proteomes" id="UP001595075">
    <property type="component" value="Unassembled WGS sequence"/>
</dbReference>